<accession>A0A9Q3CJN5</accession>
<dbReference type="EMBL" id="AVOT02008577">
    <property type="protein sequence ID" value="MBW0486286.1"/>
    <property type="molecule type" value="Genomic_DNA"/>
</dbReference>
<gene>
    <name evidence="2" type="ORF">O181_026001</name>
</gene>
<dbReference type="AlphaFoldDB" id="A0A9Q3CJN5"/>
<keyword evidence="3" id="KW-1185">Reference proteome</keyword>
<protein>
    <recommendedName>
        <fullName evidence="1">Integrase zinc-binding domain-containing protein</fullName>
    </recommendedName>
</protein>
<dbReference type="Proteomes" id="UP000765509">
    <property type="component" value="Unassembled WGS sequence"/>
</dbReference>
<dbReference type="InterPro" id="IPR041588">
    <property type="entry name" value="Integrase_H2C2"/>
</dbReference>
<name>A0A9Q3CJN5_9BASI</name>
<evidence type="ECO:0000313" key="3">
    <source>
        <dbReference type="Proteomes" id="UP000765509"/>
    </source>
</evidence>
<dbReference type="OrthoDB" id="1922221at2759"/>
<dbReference type="Pfam" id="PF17921">
    <property type="entry name" value="Integrase_H2C2"/>
    <property type="match status" value="1"/>
</dbReference>
<feature type="domain" description="Integrase zinc-binding" evidence="1">
    <location>
        <begin position="2"/>
        <end position="41"/>
    </location>
</feature>
<evidence type="ECO:0000259" key="1">
    <source>
        <dbReference type="Pfam" id="PF17921"/>
    </source>
</evidence>
<reference evidence="2" key="1">
    <citation type="submission" date="2021-03" db="EMBL/GenBank/DDBJ databases">
        <title>Draft genome sequence of rust myrtle Austropuccinia psidii MF-1, a brazilian biotype.</title>
        <authorList>
            <person name="Quecine M.C."/>
            <person name="Pachon D.M.R."/>
            <person name="Bonatelli M.L."/>
            <person name="Correr F.H."/>
            <person name="Franceschini L.M."/>
            <person name="Leite T.F."/>
            <person name="Margarido G.R.A."/>
            <person name="Almeida C.A."/>
            <person name="Ferrarezi J.A."/>
            <person name="Labate C.A."/>
        </authorList>
    </citation>
    <scope>NUCLEOTIDE SEQUENCE</scope>
    <source>
        <strain evidence="2">MF-1</strain>
    </source>
</reference>
<organism evidence="2 3">
    <name type="scientific">Austropuccinia psidii MF-1</name>
    <dbReference type="NCBI Taxonomy" id="1389203"/>
    <lineage>
        <taxon>Eukaryota</taxon>
        <taxon>Fungi</taxon>
        <taxon>Dikarya</taxon>
        <taxon>Basidiomycota</taxon>
        <taxon>Pucciniomycotina</taxon>
        <taxon>Pucciniomycetes</taxon>
        <taxon>Pucciniales</taxon>
        <taxon>Sphaerophragmiaceae</taxon>
        <taxon>Austropuccinia</taxon>
    </lineage>
</organism>
<comment type="caution">
    <text evidence="2">The sequence shown here is derived from an EMBL/GenBank/DDBJ whole genome shotgun (WGS) entry which is preliminary data.</text>
</comment>
<sequence>MGHMSEGRTRESLARTTRWPKWEQELSEYIKACEIFQKANRKHGKKSGLLKHIEEPKHPWETTNMDWVTGLVPGEKESFNDFLVIVDRYSPSFRCLPYHKEDTAMDTALLF</sequence>
<evidence type="ECO:0000313" key="2">
    <source>
        <dbReference type="EMBL" id="MBW0486286.1"/>
    </source>
</evidence>
<proteinExistence type="predicted"/>